<dbReference type="EMBL" id="JBHTCJ010000021">
    <property type="protein sequence ID" value="MFC7344903.1"/>
    <property type="molecule type" value="Genomic_DNA"/>
</dbReference>
<gene>
    <name evidence="1" type="ORF">ACFQRI_26125</name>
</gene>
<accession>A0ABW2LT95</accession>
<organism evidence="1 2">
    <name type="scientific">Saccharopolyspora griseoalba</name>
    <dbReference type="NCBI Taxonomy" id="1431848"/>
    <lineage>
        <taxon>Bacteria</taxon>
        <taxon>Bacillati</taxon>
        <taxon>Actinomycetota</taxon>
        <taxon>Actinomycetes</taxon>
        <taxon>Pseudonocardiales</taxon>
        <taxon>Pseudonocardiaceae</taxon>
        <taxon>Saccharopolyspora</taxon>
    </lineage>
</organism>
<evidence type="ECO:0000313" key="1">
    <source>
        <dbReference type="EMBL" id="MFC7344903.1"/>
    </source>
</evidence>
<protein>
    <submittedName>
        <fullName evidence="1">Uncharacterized protein</fullName>
    </submittedName>
</protein>
<proteinExistence type="predicted"/>
<dbReference type="Proteomes" id="UP001596504">
    <property type="component" value="Unassembled WGS sequence"/>
</dbReference>
<keyword evidence="2" id="KW-1185">Reference proteome</keyword>
<name>A0ABW2LT95_9PSEU</name>
<dbReference type="RefSeq" id="WP_380673147.1">
    <property type="nucleotide sequence ID" value="NZ_JBHTCJ010000021.1"/>
</dbReference>
<comment type="caution">
    <text evidence="1">The sequence shown here is derived from an EMBL/GenBank/DDBJ whole genome shotgun (WGS) entry which is preliminary data.</text>
</comment>
<sequence length="115" mass="12989">MSQVDYPTLPGPEVRVSQYEVSFVPESSPARRHYTLRVVHKGFDRWAVTDGSLTLGSDGEFVYETGDDRMDLGWLEAHRFDLDTALDLAKRHAALMEVNGRTVHDVLALQAEEEN</sequence>
<evidence type="ECO:0000313" key="2">
    <source>
        <dbReference type="Proteomes" id="UP001596504"/>
    </source>
</evidence>
<reference evidence="2" key="1">
    <citation type="journal article" date="2019" name="Int. J. Syst. Evol. Microbiol.">
        <title>The Global Catalogue of Microorganisms (GCM) 10K type strain sequencing project: providing services to taxonomists for standard genome sequencing and annotation.</title>
        <authorList>
            <consortium name="The Broad Institute Genomics Platform"/>
            <consortium name="The Broad Institute Genome Sequencing Center for Infectious Disease"/>
            <person name="Wu L."/>
            <person name="Ma J."/>
        </authorList>
    </citation>
    <scope>NUCLEOTIDE SEQUENCE [LARGE SCALE GENOMIC DNA]</scope>
    <source>
        <strain evidence="2">WLHS5</strain>
    </source>
</reference>